<dbReference type="InterPro" id="IPR050300">
    <property type="entry name" value="GDXG_lipolytic_enzyme"/>
</dbReference>
<name>A0A2T4UNG6_9ACTN</name>
<dbReference type="SUPFAM" id="SSF53474">
    <property type="entry name" value="alpha/beta-Hydrolases"/>
    <property type="match status" value="1"/>
</dbReference>
<evidence type="ECO:0000313" key="5">
    <source>
        <dbReference type="Proteomes" id="UP000240739"/>
    </source>
</evidence>
<dbReference type="Pfam" id="PF20434">
    <property type="entry name" value="BD-FAE"/>
    <property type="match status" value="1"/>
</dbReference>
<keyword evidence="2" id="KW-0472">Membrane</keyword>
<reference evidence="4 5" key="1">
    <citation type="submission" date="2018-03" db="EMBL/GenBank/DDBJ databases">
        <title>Aquarubrobacter algicola gen. nov., sp. nov., a novel actinobacterium isolated from shallow eutrophic lake during the end of cyanobacterial harmful algal blooms.</title>
        <authorList>
            <person name="Chun S.J."/>
        </authorList>
    </citation>
    <scope>NUCLEOTIDE SEQUENCE [LARGE SCALE GENOMIC DNA]</scope>
    <source>
        <strain evidence="4 5">Seoho-28</strain>
    </source>
</reference>
<evidence type="ECO:0000256" key="2">
    <source>
        <dbReference type="SAM" id="Phobius"/>
    </source>
</evidence>
<dbReference type="InterPro" id="IPR029058">
    <property type="entry name" value="AB_hydrolase_fold"/>
</dbReference>
<proteinExistence type="predicted"/>
<evidence type="ECO:0000313" key="4">
    <source>
        <dbReference type="EMBL" id="PTL60764.1"/>
    </source>
</evidence>
<evidence type="ECO:0000259" key="3">
    <source>
        <dbReference type="Pfam" id="PF20434"/>
    </source>
</evidence>
<keyword evidence="2" id="KW-0812">Transmembrane</keyword>
<dbReference type="PANTHER" id="PTHR48081:SF33">
    <property type="entry name" value="KYNURENINE FORMAMIDASE"/>
    <property type="match status" value="1"/>
</dbReference>
<dbReference type="PANTHER" id="PTHR48081">
    <property type="entry name" value="AB HYDROLASE SUPERFAMILY PROTEIN C4A8.06C"/>
    <property type="match status" value="1"/>
</dbReference>
<organism evidence="4 5">
    <name type="scientific">Paraconexibacter algicola</name>
    <dbReference type="NCBI Taxonomy" id="2133960"/>
    <lineage>
        <taxon>Bacteria</taxon>
        <taxon>Bacillati</taxon>
        <taxon>Actinomycetota</taxon>
        <taxon>Thermoleophilia</taxon>
        <taxon>Solirubrobacterales</taxon>
        <taxon>Paraconexibacteraceae</taxon>
        <taxon>Paraconexibacter</taxon>
    </lineage>
</organism>
<protein>
    <recommendedName>
        <fullName evidence="3">BD-FAE-like domain-containing protein</fullName>
    </recommendedName>
</protein>
<keyword evidence="2" id="KW-1133">Transmembrane helix</keyword>
<dbReference type="EMBL" id="PYYB01000001">
    <property type="protein sequence ID" value="PTL60764.1"/>
    <property type="molecule type" value="Genomic_DNA"/>
</dbReference>
<dbReference type="InterPro" id="IPR049492">
    <property type="entry name" value="BD-FAE-like_dom"/>
</dbReference>
<dbReference type="OrthoDB" id="9803828at2"/>
<keyword evidence="1" id="KW-0378">Hydrolase</keyword>
<evidence type="ECO:0000256" key="1">
    <source>
        <dbReference type="ARBA" id="ARBA00022801"/>
    </source>
</evidence>
<sequence length="419" mass="45971">MLLLFGLLSVALVLNARRPRHVWWTILVRWPASWVARELTPLLVVGGLLLTALLAALGALDEPTGIVGAVLVLASATVGIAWTLTARGARVSVAGQVAELDLDDEDTTHRVPRREIALPLLMLRARDVRHVRGVPYTDDDERPRRLDVYLPREDPAPGVRRPAIVQVHGGGWVLGSRKEQGIPLLNHLARCGWVGFNIDYRLSPFATWPDHVVDVKRAIAWVREHADEYGVDPDFVAITGGSAGGHLSALAALTPNDPLLQPGFEDADTTVQAAVPFYGVYDFVDEERTSLPLLHPWVLEPLVLKRRLARDPDAFRAASPRHRMTADAPPMLVVHGDADSLIPVVQARTFVEELRAVSRAPVAYVELAGGEHAFDVIPSWRTAPVVETIERFLRTIHARRDAGGDRHAVEGDVAEALTE</sequence>
<feature type="transmembrane region" description="Helical" evidence="2">
    <location>
        <begin position="66"/>
        <end position="84"/>
    </location>
</feature>
<feature type="transmembrane region" description="Helical" evidence="2">
    <location>
        <begin position="40"/>
        <end position="59"/>
    </location>
</feature>
<accession>A0A2T4UNG6</accession>
<feature type="domain" description="BD-FAE-like" evidence="3">
    <location>
        <begin position="146"/>
        <end position="354"/>
    </location>
</feature>
<keyword evidence="5" id="KW-1185">Reference proteome</keyword>
<dbReference type="Proteomes" id="UP000240739">
    <property type="component" value="Unassembled WGS sequence"/>
</dbReference>
<dbReference type="GO" id="GO:0016787">
    <property type="term" value="F:hydrolase activity"/>
    <property type="evidence" value="ECO:0007669"/>
    <property type="project" value="UniProtKB-KW"/>
</dbReference>
<gene>
    <name evidence="4" type="ORF">C7Y72_08270</name>
</gene>
<dbReference type="AlphaFoldDB" id="A0A2T4UNG6"/>
<comment type="caution">
    <text evidence="4">The sequence shown here is derived from an EMBL/GenBank/DDBJ whole genome shotgun (WGS) entry which is preliminary data.</text>
</comment>
<dbReference type="Gene3D" id="3.40.50.1820">
    <property type="entry name" value="alpha/beta hydrolase"/>
    <property type="match status" value="1"/>
</dbReference>